<organism evidence="5 6">
    <name type="scientific">Lacicoccus qingdaonensis</name>
    <dbReference type="NCBI Taxonomy" id="576118"/>
    <lineage>
        <taxon>Bacteria</taxon>
        <taxon>Bacillati</taxon>
        <taxon>Bacillota</taxon>
        <taxon>Bacilli</taxon>
        <taxon>Bacillales</taxon>
        <taxon>Salinicoccaceae</taxon>
        <taxon>Lacicoccus</taxon>
    </lineage>
</organism>
<sequence length="450" mass="52880">MNINNRLKPNTEFIVYRPMTLGHDNMEVVNELYLPLIGADTAMTYIYMFESTAHYEPLTIRFHKEFMDALSISLSDLMERFKKLEAIGLLKSYVSNHTHEDLFVYELILPLDAESFLKDPMLSMYLYGKVGSAQYKMKKDRLIYPELPENISEVTMKFTDVFNHQNVSSYTLPAENFKGRTVSGGANVDLEDFDFDVLFTHLKGTIIDRRFFTKDIRMLIVKLSVLFNLNAYDMKNILLKATSNYHGIDEAKLKYEARKYFQAERKQISPVLEKKETKEDHGQEQQEDREYIKMLHETNPIDRLRDLRNGSPTDIDLKLVTDIIVNTPLNHGVINILLEYVFLKMQGELPYNYTMTVANNWAEKGYQSAEEAIESIKEYQEQQEKRKKRYLPSERQGEQTPEWMSKGRRHPVKKDEEPVKTEKKRTNQSQKTAKDDPELQKMIEDFRKNR</sequence>
<feature type="region of interest" description="Disordered" evidence="2">
    <location>
        <begin position="384"/>
        <end position="450"/>
    </location>
</feature>
<dbReference type="Pfam" id="PF25888">
    <property type="entry name" value="WHD_DnaB"/>
    <property type="match status" value="1"/>
</dbReference>
<keyword evidence="5" id="KW-0378">Hydrolase</keyword>
<evidence type="ECO:0000313" key="6">
    <source>
        <dbReference type="Proteomes" id="UP000199008"/>
    </source>
</evidence>
<keyword evidence="5" id="KW-0347">Helicase</keyword>
<feature type="compositionally biased region" description="Basic and acidic residues" evidence="2">
    <location>
        <begin position="413"/>
        <end position="425"/>
    </location>
</feature>
<protein>
    <submittedName>
        <fullName evidence="5">Replicative DNA helicase loader DnaB</fullName>
    </submittedName>
</protein>
<feature type="compositionally biased region" description="Basic and acidic residues" evidence="2">
    <location>
        <begin position="432"/>
        <end position="450"/>
    </location>
</feature>
<keyword evidence="5" id="KW-0547">Nucleotide-binding</keyword>
<dbReference type="InterPro" id="IPR058660">
    <property type="entry name" value="WHD_DnaB"/>
</dbReference>
<reference evidence="6" key="1">
    <citation type="submission" date="2016-10" db="EMBL/GenBank/DDBJ databases">
        <authorList>
            <person name="Varghese N."/>
            <person name="Submissions S."/>
        </authorList>
    </citation>
    <scope>NUCLEOTIDE SEQUENCE [LARGE SCALE GENOMIC DNA]</scope>
    <source>
        <strain evidence="6">CGMCC 1.8895</strain>
    </source>
</reference>
<evidence type="ECO:0000256" key="2">
    <source>
        <dbReference type="SAM" id="MobiDB-lite"/>
    </source>
</evidence>
<dbReference type="EMBL" id="FNFY01000007">
    <property type="protein sequence ID" value="SDK70680.1"/>
    <property type="molecule type" value="Genomic_DNA"/>
</dbReference>
<dbReference type="RefSeq" id="WP_092985692.1">
    <property type="nucleotide sequence ID" value="NZ_FNFY01000007.1"/>
</dbReference>
<dbReference type="AlphaFoldDB" id="A0A1G9E3K0"/>
<name>A0A1G9E3K0_9BACL</name>
<gene>
    <name evidence="5" type="ORF">SAMN05216216_10780</name>
</gene>
<accession>A0A1G9E3K0</accession>
<evidence type="ECO:0000259" key="4">
    <source>
        <dbReference type="Pfam" id="PF25888"/>
    </source>
</evidence>
<comment type="similarity">
    <text evidence="1">Belongs to the DnaB/DnaD family.</text>
</comment>
<keyword evidence="5" id="KW-0067">ATP-binding</keyword>
<feature type="domain" description="DnaB/C C-terminal" evidence="3">
    <location>
        <begin position="309"/>
        <end position="375"/>
    </location>
</feature>
<feature type="domain" description="Replicative helicase loading/DNA remodeling protein DnaB N-terminal winged helix" evidence="4">
    <location>
        <begin position="8"/>
        <end position="254"/>
    </location>
</feature>
<evidence type="ECO:0000259" key="3">
    <source>
        <dbReference type="Pfam" id="PF07261"/>
    </source>
</evidence>
<dbReference type="InterPro" id="IPR006343">
    <property type="entry name" value="DnaB/C_C"/>
</dbReference>
<dbReference type="OrthoDB" id="2082007at2"/>
<keyword evidence="6" id="KW-1185">Reference proteome</keyword>
<proteinExistence type="inferred from homology"/>
<evidence type="ECO:0000313" key="5">
    <source>
        <dbReference type="EMBL" id="SDK70680.1"/>
    </source>
</evidence>
<dbReference type="Proteomes" id="UP000199008">
    <property type="component" value="Unassembled WGS sequence"/>
</dbReference>
<dbReference type="STRING" id="576118.SAMN05216216_10780"/>
<dbReference type="Pfam" id="PF07261">
    <property type="entry name" value="DnaB_2"/>
    <property type="match status" value="1"/>
</dbReference>
<evidence type="ECO:0000256" key="1">
    <source>
        <dbReference type="ARBA" id="ARBA00093462"/>
    </source>
</evidence>
<dbReference type="GO" id="GO:0004386">
    <property type="term" value="F:helicase activity"/>
    <property type="evidence" value="ECO:0007669"/>
    <property type="project" value="UniProtKB-KW"/>
</dbReference>